<keyword evidence="1" id="KW-0812">Transmembrane</keyword>
<protein>
    <submittedName>
        <fullName evidence="2">Uncharacterized protein</fullName>
    </submittedName>
</protein>
<comment type="caution">
    <text evidence="2">The sequence shown here is derived from an EMBL/GenBank/DDBJ whole genome shotgun (WGS) entry which is preliminary data.</text>
</comment>
<reference evidence="3" key="1">
    <citation type="journal article" date="2019" name="Int. J. Syst. Evol. Microbiol.">
        <title>The Global Catalogue of Microorganisms (GCM) 10K type strain sequencing project: providing services to taxonomists for standard genome sequencing and annotation.</title>
        <authorList>
            <consortium name="The Broad Institute Genomics Platform"/>
            <consortium name="The Broad Institute Genome Sequencing Center for Infectious Disease"/>
            <person name="Wu L."/>
            <person name="Ma J."/>
        </authorList>
    </citation>
    <scope>NUCLEOTIDE SEQUENCE [LARGE SCALE GENOMIC DNA]</scope>
    <source>
        <strain evidence="3">KCTC 52298</strain>
    </source>
</reference>
<organism evidence="2 3">
    <name type="scientific">Sphingobacterium tabacisoli</name>
    <dbReference type="NCBI Taxonomy" id="2044855"/>
    <lineage>
        <taxon>Bacteria</taxon>
        <taxon>Pseudomonadati</taxon>
        <taxon>Bacteroidota</taxon>
        <taxon>Sphingobacteriia</taxon>
        <taxon>Sphingobacteriales</taxon>
        <taxon>Sphingobacteriaceae</taxon>
        <taxon>Sphingobacterium</taxon>
    </lineage>
</organism>
<feature type="transmembrane region" description="Helical" evidence="1">
    <location>
        <begin position="157"/>
        <end position="175"/>
    </location>
</feature>
<proteinExistence type="predicted"/>
<feature type="transmembrane region" description="Helical" evidence="1">
    <location>
        <begin position="37"/>
        <end position="53"/>
    </location>
</feature>
<keyword evidence="1" id="KW-1133">Transmembrane helix</keyword>
<dbReference type="RefSeq" id="WP_210353492.1">
    <property type="nucleotide sequence ID" value="NZ_JAEQMU010000001.1"/>
</dbReference>
<evidence type="ECO:0000313" key="2">
    <source>
        <dbReference type="EMBL" id="MFD2555129.1"/>
    </source>
</evidence>
<dbReference type="Proteomes" id="UP001597440">
    <property type="component" value="Unassembled WGS sequence"/>
</dbReference>
<feature type="transmembrane region" description="Helical" evidence="1">
    <location>
        <begin position="102"/>
        <end position="122"/>
    </location>
</feature>
<evidence type="ECO:0000256" key="1">
    <source>
        <dbReference type="SAM" id="Phobius"/>
    </source>
</evidence>
<feature type="transmembrane region" description="Helical" evidence="1">
    <location>
        <begin position="129"/>
        <end position="145"/>
    </location>
</feature>
<evidence type="ECO:0000313" key="3">
    <source>
        <dbReference type="Proteomes" id="UP001597440"/>
    </source>
</evidence>
<feature type="transmembrane region" description="Helical" evidence="1">
    <location>
        <begin position="12"/>
        <end position="31"/>
    </location>
</feature>
<name>A0ABW5L338_9SPHI</name>
<keyword evidence="1" id="KW-0472">Membrane</keyword>
<accession>A0ABW5L338</accession>
<feature type="transmembrane region" description="Helical" evidence="1">
    <location>
        <begin position="60"/>
        <end position="82"/>
    </location>
</feature>
<keyword evidence="3" id="KW-1185">Reference proteome</keyword>
<dbReference type="EMBL" id="JBHULD010000014">
    <property type="protein sequence ID" value="MFD2555129.1"/>
    <property type="molecule type" value="Genomic_DNA"/>
</dbReference>
<gene>
    <name evidence="2" type="ORF">ACFSQW_12050</name>
</gene>
<sequence>MKEIIETIKTSSFAFKLFTFLPILLVCYIAGSIDMGPFWIPVLFGLFVGLIFMDRLRFKILLLLLPIIFFIIFITIGGLAFLAPFISFSDDGFRQDGLLVRLLRSMSGMWCAWVILATLKLFFRVKLKFEYFILAAIFVSPPYLLNLSPDREPTSGLFYLLWNFGISFVICLLFSENRSGKNTRTFMSFLRGLD</sequence>